<feature type="compositionally biased region" description="Basic and acidic residues" evidence="5">
    <location>
        <begin position="333"/>
        <end position="356"/>
    </location>
</feature>
<accession>A0A8S9IS98</accession>
<comment type="subcellular location">
    <subcellularLocation>
        <location evidence="1">Nucleus</location>
    </subcellularLocation>
</comment>
<keyword evidence="3" id="KW-0804">Transcription</keyword>
<dbReference type="GO" id="GO:0016592">
    <property type="term" value="C:mediator complex"/>
    <property type="evidence" value="ECO:0007669"/>
    <property type="project" value="InterPro"/>
</dbReference>
<evidence type="ECO:0000256" key="4">
    <source>
        <dbReference type="ARBA" id="ARBA00023242"/>
    </source>
</evidence>
<dbReference type="EMBL" id="QGKY02001015">
    <property type="protein sequence ID" value="KAF2572505.1"/>
    <property type="molecule type" value="Genomic_DNA"/>
</dbReference>
<evidence type="ECO:0000256" key="2">
    <source>
        <dbReference type="ARBA" id="ARBA00023015"/>
    </source>
</evidence>
<name>A0A8S9IS98_BRACR</name>
<evidence type="ECO:0000256" key="3">
    <source>
        <dbReference type="ARBA" id="ARBA00023163"/>
    </source>
</evidence>
<feature type="region of interest" description="Disordered" evidence="5">
    <location>
        <begin position="98"/>
        <end position="194"/>
    </location>
</feature>
<feature type="compositionally biased region" description="Basic residues" evidence="5">
    <location>
        <begin position="142"/>
        <end position="152"/>
    </location>
</feature>
<dbReference type="PANTHER" id="PTHR22536">
    <property type="entry name" value="LUNG CANCER METASTASIS-RELATED LCMR1 PROTEIN"/>
    <property type="match status" value="1"/>
</dbReference>
<proteinExistence type="predicted"/>
<protein>
    <recommendedName>
        <fullName evidence="7">Mediator of RNA polymerase II transcription subunit 19</fullName>
    </recommendedName>
</protein>
<dbReference type="GO" id="GO:0003712">
    <property type="term" value="F:transcription coregulator activity"/>
    <property type="evidence" value="ECO:0007669"/>
    <property type="project" value="InterPro"/>
</dbReference>
<keyword evidence="2" id="KW-0805">Transcription regulation</keyword>
<comment type="caution">
    <text evidence="6">The sequence shown here is derived from an EMBL/GenBank/DDBJ whole genome shotgun (WGS) entry which is preliminary data.</text>
</comment>
<gene>
    <name evidence="6" type="ORF">F2Q70_00005812</name>
</gene>
<feature type="region of interest" description="Disordered" evidence="5">
    <location>
        <begin position="278"/>
        <end position="363"/>
    </location>
</feature>
<dbReference type="GO" id="GO:0045944">
    <property type="term" value="P:positive regulation of transcription by RNA polymerase II"/>
    <property type="evidence" value="ECO:0007669"/>
    <property type="project" value="TreeGrafter"/>
</dbReference>
<reference evidence="6" key="1">
    <citation type="submission" date="2019-12" db="EMBL/GenBank/DDBJ databases">
        <title>Genome sequencing and annotation of Brassica cretica.</title>
        <authorList>
            <person name="Studholme D.J."/>
            <person name="Sarris P.F."/>
        </authorList>
    </citation>
    <scope>NUCLEOTIDE SEQUENCE</scope>
    <source>
        <strain evidence="6">PFS-102/07</strain>
        <tissue evidence="6">Leaf</tissue>
    </source>
</reference>
<keyword evidence="4" id="KW-0539">Nucleus</keyword>
<dbReference type="AlphaFoldDB" id="A0A8S9IS98"/>
<dbReference type="PANTHER" id="PTHR22536:SF1">
    <property type="entry name" value="MEDIATOR OF RNA POLYMERASE II TRANSCRIPTION SUBUNIT 19"/>
    <property type="match status" value="1"/>
</dbReference>
<evidence type="ECO:0000256" key="5">
    <source>
        <dbReference type="SAM" id="MobiDB-lite"/>
    </source>
</evidence>
<evidence type="ECO:0000313" key="6">
    <source>
        <dbReference type="EMBL" id="KAF2572505.1"/>
    </source>
</evidence>
<evidence type="ECO:0000256" key="1">
    <source>
        <dbReference type="ARBA" id="ARBA00004123"/>
    </source>
</evidence>
<feature type="compositionally biased region" description="Basic residues" evidence="5">
    <location>
        <begin position="322"/>
        <end position="332"/>
    </location>
</feature>
<feature type="compositionally biased region" description="Basic and acidic residues" evidence="5">
    <location>
        <begin position="153"/>
        <end position="177"/>
    </location>
</feature>
<organism evidence="6">
    <name type="scientific">Brassica cretica</name>
    <name type="common">Mustard</name>
    <dbReference type="NCBI Taxonomy" id="69181"/>
    <lineage>
        <taxon>Eukaryota</taxon>
        <taxon>Viridiplantae</taxon>
        <taxon>Streptophyta</taxon>
        <taxon>Embryophyta</taxon>
        <taxon>Tracheophyta</taxon>
        <taxon>Spermatophyta</taxon>
        <taxon>Magnoliopsida</taxon>
        <taxon>eudicotyledons</taxon>
        <taxon>Gunneridae</taxon>
        <taxon>Pentapetalae</taxon>
        <taxon>rosids</taxon>
        <taxon>malvids</taxon>
        <taxon>Brassicales</taxon>
        <taxon>Brassicaceae</taxon>
        <taxon>Brassiceae</taxon>
        <taxon>Brassica</taxon>
    </lineage>
</organism>
<sequence length="363" mass="41997">MESESAKFGGPRELGGARDLITQYKLLPHLEFFCKRSLPESLSDAHYLHNVVGDTDIRKGQGMQLDQLIPNASHNRDTNARIQPFVLDELKEAFEINDTSPVELPPAEKGALTIASKSKSESKDRDRKHKKHKDRNKDKDREHKKHKHKHKDRSKDKDKDKDRLRKKEKSGHHDKLCNQDMESESAKFGGPRELGGARDLITQYKLLPHHEFFCKRSLPESLSDAHYLHNVVGDTDIRKGEGMQLDQLIPNASHNRDTNARIQPFVLDELKEAFELNDTSPVELPPAEKGALTIASKSKSESKDRDRKHKKHKDRNKDKDREHKKHKHKHKDRSKDKDKDKDRERKKEKSGHHDKQTQLFSLV</sequence>
<evidence type="ECO:0008006" key="7">
    <source>
        <dbReference type="Google" id="ProtNLM"/>
    </source>
</evidence>
<dbReference type="InterPro" id="IPR019403">
    <property type="entry name" value="Mediator_Med19_met"/>
</dbReference>